<organism evidence="5">
    <name type="scientific">Pyxidicoccus sp. MCy9557</name>
    <dbReference type="NCBI Taxonomy" id="2012863"/>
    <lineage>
        <taxon>Bacteria</taxon>
        <taxon>Pseudomonadati</taxon>
        <taxon>Myxococcota</taxon>
        <taxon>Myxococcia</taxon>
        <taxon>Myxococcales</taxon>
        <taxon>Cystobacterineae</taxon>
        <taxon>Myxococcaceae</taxon>
        <taxon>Pyxidicoccus</taxon>
    </lineage>
</organism>
<dbReference type="CDD" id="cd00834">
    <property type="entry name" value="KAS_I_II"/>
    <property type="match status" value="1"/>
</dbReference>
<dbReference type="InterPro" id="IPR020841">
    <property type="entry name" value="PKS_Beta-ketoAc_synthase_dom"/>
</dbReference>
<keyword evidence="2 3" id="KW-0808">Transferase</keyword>
<dbReference type="NCBIfam" id="NF005490">
    <property type="entry name" value="PRK07103.1"/>
    <property type="match status" value="1"/>
</dbReference>
<dbReference type="InterPro" id="IPR014030">
    <property type="entry name" value="Ketoacyl_synth_N"/>
</dbReference>
<protein>
    <submittedName>
        <fullName evidence="5">Ketosynthase</fullName>
    </submittedName>
</protein>
<feature type="domain" description="Ketosynthase family 3 (KS3)" evidence="4">
    <location>
        <begin position="3"/>
        <end position="416"/>
    </location>
</feature>
<reference evidence="5" key="1">
    <citation type="journal article" date="2017" name="Angew. Chem. Int. Ed. Engl.">
        <title>Pyxipyrrolones: Novel cytotoxic myxobacterial metabolites. Structure elucidation and biosynthesis proposal.</title>
        <authorList>
            <person name="Kjaerulff L."/>
            <person name="Raju R."/>
            <person name="Panter F."/>
            <person name="Scheid U."/>
            <person name="Garcia R."/>
            <person name="Herrmann J."/>
            <person name="Muller R."/>
        </authorList>
    </citation>
    <scope>NUCLEOTIDE SEQUENCE</scope>
    <source>
        <strain evidence="5">MCy9557</strain>
    </source>
</reference>
<dbReference type="PANTHER" id="PTHR11712">
    <property type="entry name" value="POLYKETIDE SYNTHASE-RELATED"/>
    <property type="match status" value="1"/>
</dbReference>
<dbReference type="InterPro" id="IPR000794">
    <property type="entry name" value="Beta-ketoacyl_synthase"/>
</dbReference>
<dbReference type="GO" id="GO:0006633">
    <property type="term" value="P:fatty acid biosynthetic process"/>
    <property type="evidence" value="ECO:0007669"/>
    <property type="project" value="TreeGrafter"/>
</dbReference>
<evidence type="ECO:0000256" key="1">
    <source>
        <dbReference type="ARBA" id="ARBA00008467"/>
    </source>
</evidence>
<dbReference type="EMBL" id="KY765914">
    <property type="protein sequence ID" value="ASA76638.1"/>
    <property type="molecule type" value="Genomic_DNA"/>
</dbReference>
<dbReference type="GO" id="GO:0005829">
    <property type="term" value="C:cytosol"/>
    <property type="evidence" value="ECO:0007669"/>
    <property type="project" value="TreeGrafter"/>
</dbReference>
<dbReference type="Gene3D" id="3.40.47.10">
    <property type="match status" value="2"/>
</dbReference>
<evidence type="ECO:0000256" key="3">
    <source>
        <dbReference type="RuleBase" id="RU003694"/>
    </source>
</evidence>
<gene>
    <name evidence="5" type="primary">pyxL</name>
</gene>
<accession>A0A1Z2TJM6</accession>
<evidence type="ECO:0000313" key="5">
    <source>
        <dbReference type="EMBL" id="ASA76638.1"/>
    </source>
</evidence>
<dbReference type="InterPro" id="IPR016039">
    <property type="entry name" value="Thiolase-like"/>
</dbReference>
<evidence type="ECO:0000256" key="2">
    <source>
        <dbReference type="ARBA" id="ARBA00022679"/>
    </source>
</evidence>
<comment type="similarity">
    <text evidence="1 3">Belongs to the thiolase-like superfamily. Beta-ketoacyl-ACP synthases family.</text>
</comment>
<dbReference type="AlphaFoldDB" id="A0A1Z2TJM6"/>
<dbReference type="Pfam" id="PF00109">
    <property type="entry name" value="ketoacyl-synt"/>
    <property type="match status" value="1"/>
</dbReference>
<dbReference type="InterPro" id="IPR014031">
    <property type="entry name" value="Ketoacyl_synth_C"/>
</dbReference>
<sequence length="417" mass="42740">MSDAGIVVTGLGALSALGRGVGALADGLKAGRSGIVRSERLGLAAGELGAFALGTALQALPACPAPLREKARRAALRAPLPVETSVFAAVEAWLDAGLHSAELPPERLGLVVAGSNLSQRYQFEMAAKLAADGPEFLDPRYATRFLDTDHVGVVSEVLGIRGEGFTVGGASASGNVAILKAWQLLRLGDVDACVVVAPVADLSPLELHALRNVGALGGAGDVKPEEACRPFDRQRGGFILGQGAAALVLERRDSARRRGATVHATLAGASLVLSASHLPSPDVAGEAAAMRRALAQAGVPPEAVDYVNAHATASAAGDEVEVQALREVFGGHVAGMWINSTKGLTGHCLYAAGVLECVATVVQMKQGFVHPSANLHEPIDAECRFCGRESAPARIGVALSNAFGFGGINTSVVLRAE</sequence>
<proteinExistence type="inferred from homology"/>
<dbReference type="Pfam" id="PF02801">
    <property type="entry name" value="Ketoacyl-synt_C"/>
    <property type="match status" value="1"/>
</dbReference>
<evidence type="ECO:0000259" key="4">
    <source>
        <dbReference type="PROSITE" id="PS52004"/>
    </source>
</evidence>
<dbReference type="SUPFAM" id="SSF53901">
    <property type="entry name" value="Thiolase-like"/>
    <property type="match status" value="2"/>
</dbReference>
<dbReference type="GO" id="GO:0004315">
    <property type="term" value="F:3-oxoacyl-[acyl-carrier-protein] synthase activity"/>
    <property type="evidence" value="ECO:0007669"/>
    <property type="project" value="TreeGrafter"/>
</dbReference>
<dbReference type="PANTHER" id="PTHR11712:SF336">
    <property type="entry name" value="3-OXOACYL-[ACYL-CARRIER-PROTEIN] SYNTHASE, MITOCHONDRIAL"/>
    <property type="match status" value="1"/>
</dbReference>
<dbReference type="SMART" id="SM00825">
    <property type="entry name" value="PKS_KS"/>
    <property type="match status" value="1"/>
</dbReference>
<dbReference type="PROSITE" id="PS52004">
    <property type="entry name" value="KS3_2"/>
    <property type="match status" value="1"/>
</dbReference>
<name>A0A1Z2TJM6_9BACT</name>